<dbReference type="Gene3D" id="3.60.20.10">
    <property type="entry name" value="Glutamine Phosphoribosylpyrophosphate, subunit 1, domain 1"/>
    <property type="match status" value="1"/>
</dbReference>
<dbReference type="Pfam" id="PF06267">
    <property type="entry name" value="DUF1028"/>
    <property type="match status" value="1"/>
</dbReference>
<keyword evidence="2" id="KW-1185">Reference proteome</keyword>
<protein>
    <recommendedName>
        <fullName evidence="3">Fimbrial assembly protein FimA</fullName>
    </recommendedName>
</protein>
<organism evidence="1 2">
    <name type="scientific">Rubrobacter xylanophilus (strain DSM 9941 / JCM 11954 / NBRC 16129 / PRD-1)</name>
    <dbReference type="NCBI Taxonomy" id="266117"/>
    <lineage>
        <taxon>Bacteria</taxon>
        <taxon>Bacillati</taxon>
        <taxon>Actinomycetota</taxon>
        <taxon>Rubrobacteria</taxon>
        <taxon>Rubrobacterales</taxon>
        <taxon>Rubrobacteraceae</taxon>
        <taxon>Rubrobacter</taxon>
    </lineage>
</organism>
<dbReference type="PANTHER" id="PTHR39328:SF1">
    <property type="entry name" value="BLL2871 PROTEIN"/>
    <property type="match status" value="1"/>
</dbReference>
<proteinExistence type="predicted"/>
<dbReference type="eggNOG" id="COG3342">
    <property type="taxonomic scope" value="Bacteria"/>
</dbReference>
<dbReference type="AlphaFoldDB" id="Q1AUW8"/>
<dbReference type="HOGENOM" id="CLU_068244_1_1_11"/>
<dbReference type="EMBL" id="CP000386">
    <property type="protein sequence ID" value="ABG04810.1"/>
    <property type="molecule type" value="Genomic_DNA"/>
</dbReference>
<dbReference type="InterPro" id="IPR010430">
    <property type="entry name" value="DUF1028"/>
</dbReference>
<dbReference type="PANTHER" id="PTHR39328">
    <property type="entry name" value="BLL2871 PROTEIN"/>
    <property type="match status" value="1"/>
</dbReference>
<reference evidence="1 2" key="1">
    <citation type="submission" date="2006-06" db="EMBL/GenBank/DDBJ databases">
        <title>Complete sequence of Rubrobacter xylanophilus DSM 9941.</title>
        <authorList>
            <consortium name="US DOE Joint Genome Institute"/>
            <person name="Copeland A."/>
            <person name="Lucas S."/>
            <person name="Lapidus A."/>
            <person name="Barry K."/>
            <person name="Detter J.C."/>
            <person name="Glavina del Rio T."/>
            <person name="Hammon N."/>
            <person name="Israni S."/>
            <person name="Dalin E."/>
            <person name="Tice H."/>
            <person name="Pitluck S."/>
            <person name="Munk A.C."/>
            <person name="Brettin T."/>
            <person name="Bruce D."/>
            <person name="Han C."/>
            <person name="Tapia R."/>
            <person name="Gilna P."/>
            <person name="Schmutz J."/>
            <person name="Larimer F."/>
            <person name="Land M."/>
            <person name="Hauser L."/>
            <person name="Kyrpides N."/>
            <person name="Lykidis A."/>
            <person name="da Costa M.S."/>
            <person name="Rainey F.A."/>
            <person name="Empadinhas N."/>
            <person name="Jolivet E."/>
            <person name="Battista J.R."/>
            <person name="Richardson P."/>
        </authorList>
    </citation>
    <scope>NUCLEOTIDE SEQUENCE [LARGE SCALE GENOMIC DNA]</scope>
    <source>
        <strain evidence="2">DSM 9941 / JCM 11954 / NBRC 16129 / PRD-1</strain>
    </source>
</reference>
<dbReference type="Proteomes" id="UP000006637">
    <property type="component" value="Chromosome"/>
</dbReference>
<evidence type="ECO:0000313" key="2">
    <source>
        <dbReference type="Proteomes" id="UP000006637"/>
    </source>
</evidence>
<evidence type="ECO:0008006" key="3">
    <source>
        <dbReference type="Google" id="ProtNLM"/>
    </source>
</evidence>
<dbReference type="STRING" id="266117.Rxyl_1856"/>
<dbReference type="InterPro" id="IPR029055">
    <property type="entry name" value="Ntn_hydrolases_N"/>
</dbReference>
<evidence type="ECO:0000313" key="1">
    <source>
        <dbReference type="EMBL" id="ABG04810.1"/>
    </source>
</evidence>
<gene>
    <name evidence="1" type="ordered locus">Rxyl_1856</name>
</gene>
<dbReference type="RefSeq" id="WP_011564826.1">
    <property type="nucleotide sequence ID" value="NC_008148.1"/>
</dbReference>
<dbReference type="PhylomeDB" id="Q1AUW8"/>
<sequence length="239" mass="25545">MAMLEEARKLPMRVTSTYSVAGRCASTGALGAVVTSSSPSVGARCAQIKAGVGVVLTQNVTDPRLADIGLCALELGFDAPGAVRAMRAVSVSHEYRQLAAVDASGRSSVYTGDNALGVHAEFRADNVASIGNLLSNPEIPEAMGRHFGERSDLPLAERLLSSIELGFRMGGELDQERSIALIVYTDTPFPYVDLRVDYSDDPLGDLKRLWEVYGPQAENYKTRALAPELAPPYGVKGEE</sequence>
<accession>Q1AUW8</accession>
<dbReference type="KEGG" id="rxy:Rxyl_1856"/>
<dbReference type="SUPFAM" id="SSF56235">
    <property type="entry name" value="N-terminal nucleophile aminohydrolases (Ntn hydrolases)"/>
    <property type="match status" value="1"/>
</dbReference>
<name>Q1AUW8_RUBXD</name>